<evidence type="ECO:0000313" key="4">
    <source>
        <dbReference type="Proteomes" id="UP000186469"/>
    </source>
</evidence>
<evidence type="ECO:0000313" key="3">
    <source>
        <dbReference type="EMBL" id="SHN72440.1"/>
    </source>
</evidence>
<evidence type="ECO:0000259" key="2">
    <source>
        <dbReference type="Pfam" id="PF04480"/>
    </source>
</evidence>
<evidence type="ECO:0000256" key="1">
    <source>
        <dbReference type="SAM" id="Phobius"/>
    </source>
</evidence>
<keyword evidence="4" id="KW-1185">Reference proteome</keyword>
<keyword evidence="1" id="KW-1133">Transmembrane helix</keyword>
<dbReference type="Proteomes" id="UP000186469">
    <property type="component" value="Unassembled WGS sequence"/>
</dbReference>
<dbReference type="EMBL" id="FRDI01000017">
    <property type="protein sequence ID" value="SHN72440.1"/>
    <property type="molecule type" value="Genomic_DNA"/>
</dbReference>
<keyword evidence="1" id="KW-0812">Transmembrane</keyword>
<organism evidence="3 4">
    <name type="scientific">Desulfovibrio litoralis DSM 11393</name>
    <dbReference type="NCBI Taxonomy" id="1121455"/>
    <lineage>
        <taxon>Bacteria</taxon>
        <taxon>Pseudomonadati</taxon>
        <taxon>Thermodesulfobacteriota</taxon>
        <taxon>Desulfovibrionia</taxon>
        <taxon>Desulfovibrionales</taxon>
        <taxon>Desulfovibrionaceae</taxon>
        <taxon>Desulfovibrio</taxon>
    </lineage>
</organism>
<protein>
    <recommendedName>
        <fullName evidence="2">DUF559 domain-containing protein</fullName>
    </recommendedName>
</protein>
<dbReference type="InterPro" id="IPR007569">
    <property type="entry name" value="DUF559"/>
</dbReference>
<dbReference type="Gene3D" id="3.40.960.10">
    <property type="entry name" value="VSR Endonuclease"/>
    <property type="match status" value="1"/>
</dbReference>
<sequence>MSLELILSAFLAVAVLFIIILLLKRTPPTAIQNNDSRMPENSKYISCDTKNTQSTSCEEISFEEKYKTGDLGCDGQACQSKEPCLEAERWLCRDVISKVVPKGYFIGQFELKNLLPELEKKKNRRIDFAIETKDGRRIAVELDGYDAHTKSLSRRDFDDQLLRQNALVRAGWVIVRFSFDQLRNNAEECCKMLHSLMYPEHTWFNKTPVLKGVCLNPDCKDEVYRLRNKEGGFFWKCKKCTKTYNHDRVEPITRLSEIQNKTSS</sequence>
<feature type="transmembrane region" description="Helical" evidence="1">
    <location>
        <begin position="6"/>
        <end position="23"/>
    </location>
</feature>
<feature type="domain" description="DUF559" evidence="2">
    <location>
        <begin position="127"/>
        <end position="191"/>
    </location>
</feature>
<dbReference type="Pfam" id="PF04480">
    <property type="entry name" value="DUF559"/>
    <property type="match status" value="1"/>
</dbReference>
<proteinExistence type="predicted"/>
<gene>
    <name evidence="3" type="ORF">SAMN02745728_02317</name>
</gene>
<name>A0A1M7TP26_9BACT</name>
<dbReference type="RefSeq" id="WP_072697984.1">
    <property type="nucleotide sequence ID" value="NZ_FRDI01000017.1"/>
</dbReference>
<accession>A0A1M7TP26</accession>
<keyword evidence="1" id="KW-0472">Membrane</keyword>
<dbReference type="AlphaFoldDB" id="A0A1M7TP26"/>
<dbReference type="STRING" id="1121455.SAMN02745728_02317"/>
<reference evidence="3 4" key="1">
    <citation type="submission" date="2016-12" db="EMBL/GenBank/DDBJ databases">
        <authorList>
            <person name="Song W.-J."/>
            <person name="Kurnit D.M."/>
        </authorList>
    </citation>
    <scope>NUCLEOTIDE SEQUENCE [LARGE SCALE GENOMIC DNA]</scope>
    <source>
        <strain evidence="3 4">DSM 11393</strain>
    </source>
</reference>
<dbReference type="OrthoDB" id="583593at2"/>